<dbReference type="PANTHER" id="PTHR33164:SF5">
    <property type="entry name" value="ORGANIC HYDROPEROXIDE RESISTANCE TRANSCRIPTIONAL REGULATOR"/>
    <property type="match status" value="1"/>
</dbReference>
<keyword evidence="4" id="KW-0238">DNA-binding</keyword>
<evidence type="ECO:0000313" key="7">
    <source>
        <dbReference type="EMBL" id="MCY1081622.1"/>
    </source>
</evidence>
<dbReference type="PANTHER" id="PTHR33164">
    <property type="entry name" value="TRANSCRIPTIONAL REGULATOR, MARR FAMILY"/>
    <property type="match status" value="1"/>
</dbReference>
<dbReference type="SMART" id="SM00347">
    <property type="entry name" value="HTH_MARR"/>
    <property type="match status" value="1"/>
</dbReference>
<evidence type="ECO:0000256" key="3">
    <source>
        <dbReference type="ARBA" id="ARBA00023015"/>
    </source>
</evidence>
<dbReference type="InterPro" id="IPR011991">
    <property type="entry name" value="ArsR-like_HTH"/>
</dbReference>
<protein>
    <submittedName>
        <fullName evidence="7">MarR family transcriptional regulator</fullName>
    </submittedName>
</protein>
<dbReference type="PROSITE" id="PS50995">
    <property type="entry name" value="HTH_MARR_2"/>
    <property type="match status" value="1"/>
</dbReference>
<reference evidence="7 8" key="1">
    <citation type="submission" date="2022-11" db="EMBL/GenBank/DDBJ databases">
        <title>Minimal conservation of predation-associated metabolite biosynthetic gene clusters underscores biosynthetic potential of Myxococcota including descriptions for ten novel species: Archangium lansinium sp. nov., Myxococcus landrumus sp. nov., Nannocystis bai.</title>
        <authorList>
            <person name="Ahearne A."/>
            <person name="Stevens C."/>
            <person name="Phillips K."/>
        </authorList>
    </citation>
    <scope>NUCLEOTIDE SEQUENCE [LARGE SCALE GENOMIC DNA]</scope>
    <source>
        <strain evidence="7 8">MIWBW</strain>
    </source>
</reference>
<organism evidence="7 8">
    <name type="scientific">Archangium lansingense</name>
    <dbReference type="NCBI Taxonomy" id="2995310"/>
    <lineage>
        <taxon>Bacteria</taxon>
        <taxon>Pseudomonadati</taxon>
        <taxon>Myxococcota</taxon>
        <taxon>Myxococcia</taxon>
        <taxon>Myxococcales</taxon>
        <taxon>Cystobacterineae</taxon>
        <taxon>Archangiaceae</taxon>
        <taxon>Archangium</taxon>
    </lineage>
</organism>
<dbReference type="CDD" id="cd00090">
    <property type="entry name" value="HTH_ARSR"/>
    <property type="match status" value="1"/>
</dbReference>
<dbReference type="InterPro" id="IPR055166">
    <property type="entry name" value="Transc_reg_Sar_Rot_HTH"/>
</dbReference>
<dbReference type="SUPFAM" id="SSF46785">
    <property type="entry name" value="Winged helix' DNA-binding domain"/>
    <property type="match status" value="1"/>
</dbReference>
<evidence type="ECO:0000256" key="4">
    <source>
        <dbReference type="ARBA" id="ARBA00023125"/>
    </source>
</evidence>
<keyword evidence="3" id="KW-0805">Transcription regulation</keyword>
<comment type="subcellular location">
    <subcellularLocation>
        <location evidence="1">Cytoplasm</location>
    </subcellularLocation>
</comment>
<dbReference type="Gene3D" id="1.10.10.10">
    <property type="entry name" value="Winged helix-like DNA-binding domain superfamily/Winged helix DNA-binding domain"/>
    <property type="match status" value="1"/>
</dbReference>
<dbReference type="RefSeq" id="WP_267540213.1">
    <property type="nucleotide sequence ID" value="NZ_JAPNKA010000001.1"/>
</dbReference>
<dbReference type="Pfam" id="PF22381">
    <property type="entry name" value="Staph_reg_Sar_Rot"/>
    <property type="match status" value="1"/>
</dbReference>
<keyword evidence="5" id="KW-0804">Transcription</keyword>
<sequence length="161" mass="17861">MAEKKKGARAGESEDLLRLDVQLCFAVYTASNLITRLYRPLLDPLGITYSQYLAMMALWEHSPRTVGELGEALGLDSGTLTPLLKRLEANGLVARKRAPEDERRVLVELTSAGQKLRARAVSIPKELMCKLPIQFEEATELRDALRRLTRGLQSGPEGNEG</sequence>
<name>A0ABT4ALD6_9BACT</name>
<evidence type="ECO:0000256" key="5">
    <source>
        <dbReference type="ARBA" id="ARBA00023163"/>
    </source>
</evidence>
<feature type="domain" description="HTH marR-type" evidence="6">
    <location>
        <begin position="20"/>
        <end position="150"/>
    </location>
</feature>
<dbReference type="Proteomes" id="UP001207654">
    <property type="component" value="Unassembled WGS sequence"/>
</dbReference>
<keyword evidence="2" id="KW-0963">Cytoplasm</keyword>
<accession>A0ABT4ALD6</accession>
<proteinExistence type="predicted"/>
<evidence type="ECO:0000313" key="8">
    <source>
        <dbReference type="Proteomes" id="UP001207654"/>
    </source>
</evidence>
<evidence type="ECO:0000259" key="6">
    <source>
        <dbReference type="PROSITE" id="PS50995"/>
    </source>
</evidence>
<evidence type="ECO:0000256" key="2">
    <source>
        <dbReference type="ARBA" id="ARBA00022490"/>
    </source>
</evidence>
<dbReference type="InterPro" id="IPR036390">
    <property type="entry name" value="WH_DNA-bd_sf"/>
</dbReference>
<comment type="caution">
    <text evidence="7">The sequence shown here is derived from an EMBL/GenBank/DDBJ whole genome shotgun (WGS) entry which is preliminary data.</text>
</comment>
<evidence type="ECO:0000256" key="1">
    <source>
        <dbReference type="ARBA" id="ARBA00004496"/>
    </source>
</evidence>
<dbReference type="InterPro" id="IPR000835">
    <property type="entry name" value="HTH_MarR-typ"/>
</dbReference>
<dbReference type="InterPro" id="IPR036388">
    <property type="entry name" value="WH-like_DNA-bd_sf"/>
</dbReference>
<keyword evidence="8" id="KW-1185">Reference proteome</keyword>
<dbReference type="EMBL" id="JAPNKA010000001">
    <property type="protein sequence ID" value="MCY1081622.1"/>
    <property type="molecule type" value="Genomic_DNA"/>
</dbReference>
<dbReference type="PRINTS" id="PR00598">
    <property type="entry name" value="HTHMARR"/>
</dbReference>
<gene>
    <name evidence="7" type="ORF">OV287_44940</name>
</gene>
<dbReference type="InterPro" id="IPR039422">
    <property type="entry name" value="MarR/SlyA-like"/>
</dbReference>